<protein>
    <recommendedName>
        <fullName evidence="2">Smf/DprA SLOG domain-containing protein</fullName>
    </recommendedName>
</protein>
<reference evidence="3 4" key="1">
    <citation type="submission" date="2020-10" db="EMBL/GenBank/DDBJ databases">
        <title>Complete genome sequence of Corynebacterium massiliense DSM 45435, type strain of Corynebacterium massiliense.</title>
        <authorList>
            <person name="Busche T."/>
            <person name="Kalinowski J."/>
            <person name="Ruckert C."/>
        </authorList>
    </citation>
    <scope>NUCLEOTIDE SEQUENCE [LARGE SCALE GENOMIC DNA]</scope>
    <source>
        <strain evidence="3 4">DSM 45435</strain>
    </source>
</reference>
<dbReference type="RefSeq" id="WP_027018494.1">
    <property type="nucleotide sequence ID" value="NZ_ATVG01000001.1"/>
</dbReference>
<dbReference type="InterPro" id="IPR057666">
    <property type="entry name" value="DrpA_SLOG"/>
</dbReference>
<dbReference type="EMBL" id="CP063189">
    <property type="protein sequence ID" value="WCZ32759.1"/>
    <property type="molecule type" value="Genomic_DNA"/>
</dbReference>
<dbReference type="Proteomes" id="UP001220064">
    <property type="component" value="Chromosome"/>
</dbReference>
<dbReference type="NCBIfam" id="TIGR00732">
    <property type="entry name" value="dprA"/>
    <property type="match status" value="1"/>
</dbReference>
<sequence>MSDFSTASPVHAWVYLNRVLDGPSHALAGLLTAFEPERIAHGVFHREEWIGALLGETASRYDWCRQSEDLECARQVGARLITPADDEWPQERFAAAFGFFHNGAVDAPATFAADALPPHALWVRGESLAGAVDQSVSVVGTRAITRYGYQATDMLVGGLAAHQWSIISGGALGVDSAAHSSALSGGVPTVAVMACGIDVDYPARNRELFHRIAERGCVVSEFAPGTTPQRHRFLTRNRIVAAMSLGTVVVEAAFRSGALNTANWAEALGKVVMAVPGPITSAGSLGCHQRIQDNRAQLVVSADDVRALVGPAGNADPSGQYELEFAPSVTQALPRNELKVYGSLPAAETEDSLTAEDIAREAGLRVALTVHILVALEKKGLVMRTGIRWKRVPQE</sequence>
<organism evidence="3 4">
    <name type="scientific">Corynebacterium massiliense DSM 45435</name>
    <dbReference type="NCBI Taxonomy" id="1121364"/>
    <lineage>
        <taxon>Bacteria</taxon>
        <taxon>Bacillati</taxon>
        <taxon>Actinomycetota</taxon>
        <taxon>Actinomycetes</taxon>
        <taxon>Mycobacteriales</taxon>
        <taxon>Corynebacteriaceae</taxon>
        <taxon>Corynebacterium</taxon>
    </lineage>
</organism>
<accession>A0ABY7U9X6</accession>
<evidence type="ECO:0000313" key="3">
    <source>
        <dbReference type="EMBL" id="WCZ32759.1"/>
    </source>
</evidence>
<feature type="domain" description="Smf/DprA SLOG" evidence="2">
    <location>
        <begin position="111"/>
        <end position="306"/>
    </location>
</feature>
<evidence type="ECO:0000259" key="2">
    <source>
        <dbReference type="Pfam" id="PF02481"/>
    </source>
</evidence>
<dbReference type="PANTHER" id="PTHR43022:SF1">
    <property type="entry name" value="PROTEIN SMF"/>
    <property type="match status" value="1"/>
</dbReference>
<dbReference type="Gene3D" id="3.40.50.450">
    <property type="match status" value="1"/>
</dbReference>
<evidence type="ECO:0000313" key="4">
    <source>
        <dbReference type="Proteomes" id="UP001220064"/>
    </source>
</evidence>
<keyword evidence="4" id="KW-1185">Reference proteome</keyword>
<name>A0ABY7U9X6_9CORY</name>
<dbReference type="PANTHER" id="PTHR43022">
    <property type="entry name" value="PROTEIN SMF"/>
    <property type="match status" value="1"/>
</dbReference>
<proteinExistence type="inferred from homology"/>
<dbReference type="Pfam" id="PF02481">
    <property type="entry name" value="DNA_processg_A"/>
    <property type="match status" value="1"/>
</dbReference>
<evidence type="ECO:0000256" key="1">
    <source>
        <dbReference type="ARBA" id="ARBA00006525"/>
    </source>
</evidence>
<dbReference type="SUPFAM" id="SSF102405">
    <property type="entry name" value="MCP/YpsA-like"/>
    <property type="match status" value="1"/>
</dbReference>
<gene>
    <name evidence="3" type="ORF">CMASS_06625</name>
</gene>
<dbReference type="InterPro" id="IPR003488">
    <property type="entry name" value="DprA"/>
</dbReference>
<comment type="similarity">
    <text evidence="1">Belongs to the DprA/Smf family.</text>
</comment>